<feature type="signal peptide" evidence="1">
    <location>
        <begin position="1"/>
        <end position="30"/>
    </location>
</feature>
<accession>A0A918Q3R9</accession>
<evidence type="ECO:0000313" key="2">
    <source>
        <dbReference type="EMBL" id="GGZ32606.1"/>
    </source>
</evidence>
<keyword evidence="3" id="KW-1185">Reference proteome</keyword>
<dbReference type="EMBL" id="BMVW01000016">
    <property type="protein sequence ID" value="GGZ32606.1"/>
    <property type="molecule type" value="Genomic_DNA"/>
</dbReference>
<name>A0A918Q3R9_9ACTN</name>
<sequence length="146" mass="15011">MKKGTFHRVFGALLGAAALTAGTFAGTAEAGQASRAGAVPVTMEAYQAKILVLSRQLWNHRADIHRADTGAPVSGLRVVFTTPGSEEILCEDFTDVNGTASCDSNLPSDLEVANIAVNGYEAHFHGDGIHAPVSADGSYGVGAGDP</sequence>
<dbReference type="Proteomes" id="UP000622166">
    <property type="component" value="Unassembled WGS sequence"/>
</dbReference>
<gene>
    <name evidence="2" type="ORF">GCM10010365_61800</name>
</gene>
<proteinExistence type="predicted"/>
<organism evidence="2 3">
    <name type="scientific">Streptomyces poonensis</name>
    <dbReference type="NCBI Taxonomy" id="68255"/>
    <lineage>
        <taxon>Bacteria</taxon>
        <taxon>Bacillati</taxon>
        <taxon>Actinomycetota</taxon>
        <taxon>Actinomycetes</taxon>
        <taxon>Kitasatosporales</taxon>
        <taxon>Streptomycetaceae</taxon>
        <taxon>Streptomyces</taxon>
    </lineage>
</organism>
<dbReference type="RefSeq" id="WP_189864874.1">
    <property type="nucleotide sequence ID" value="NZ_BMVW01000016.1"/>
</dbReference>
<comment type="caution">
    <text evidence="2">The sequence shown here is derived from an EMBL/GenBank/DDBJ whole genome shotgun (WGS) entry which is preliminary data.</text>
</comment>
<feature type="chain" id="PRO_5037182029" evidence="1">
    <location>
        <begin position="31"/>
        <end position="146"/>
    </location>
</feature>
<keyword evidence="1" id="KW-0732">Signal</keyword>
<reference evidence="2" key="1">
    <citation type="journal article" date="2014" name="Int. J. Syst. Evol. Microbiol.">
        <title>Complete genome sequence of Corynebacterium casei LMG S-19264T (=DSM 44701T), isolated from a smear-ripened cheese.</title>
        <authorList>
            <consortium name="US DOE Joint Genome Institute (JGI-PGF)"/>
            <person name="Walter F."/>
            <person name="Albersmeier A."/>
            <person name="Kalinowski J."/>
            <person name="Ruckert C."/>
        </authorList>
    </citation>
    <scope>NUCLEOTIDE SEQUENCE</scope>
    <source>
        <strain evidence="2">JCM 4815</strain>
    </source>
</reference>
<evidence type="ECO:0000256" key="1">
    <source>
        <dbReference type="SAM" id="SignalP"/>
    </source>
</evidence>
<reference evidence="2" key="2">
    <citation type="submission" date="2020-09" db="EMBL/GenBank/DDBJ databases">
        <authorList>
            <person name="Sun Q."/>
            <person name="Ohkuma M."/>
        </authorList>
    </citation>
    <scope>NUCLEOTIDE SEQUENCE</scope>
    <source>
        <strain evidence="2">JCM 4815</strain>
    </source>
</reference>
<protein>
    <submittedName>
        <fullName evidence="2">Uncharacterized protein</fullName>
    </submittedName>
</protein>
<evidence type="ECO:0000313" key="3">
    <source>
        <dbReference type="Proteomes" id="UP000622166"/>
    </source>
</evidence>
<dbReference type="AlphaFoldDB" id="A0A918Q3R9"/>